<evidence type="ECO:0000313" key="10">
    <source>
        <dbReference type="RefSeq" id="XP_008797340.2"/>
    </source>
</evidence>
<dbReference type="RefSeq" id="XP_008797340.2">
    <property type="nucleotide sequence ID" value="XM_008799118.3"/>
</dbReference>
<feature type="compositionally biased region" description="Basic and acidic residues" evidence="7">
    <location>
        <begin position="174"/>
        <end position="188"/>
    </location>
</feature>
<feature type="region of interest" description="Disordered" evidence="7">
    <location>
        <begin position="968"/>
        <end position="1046"/>
    </location>
</feature>
<dbReference type="InterPro" id="IPR013083">
    <property type="entry name" value="Znf_RING/FYVE/PHD"/>
</dbReference>
<feature type="region of interest" description="Disordered" evidence="7">
    <location>
        <begin position="133"/>
        <end position="188"/>
    </location>
</feature>
<dbReference type="SMART" id="SM00249">
    <property type="entry name" value="PHD"/>
    <property type="match status" value="2"/>
</dbReference>
<dbReference type="SUPFAM" id="SSF57903">
    <property type="entry name" value="FYVE/PHD zinc finger"/>
    <property type="match status" value="1"/>
</dbReference>
<evidence type="ECO:0000256" key="5">
    <source>
        <dbReference type="ARBA" id="ARBA00023242"/>
    </source>
</evidence>
<feature type="region of interest" description="Disordered" evidence="7">
    <location>
        <begin position="362"/>
        <end position="411"/>
    </location>
</feature>
<feature type="compositionally biased region" description="Basic and acidic residues" evidence="7">
    <location>
        <begin position="24"/>
        <end position="40"/>
    </location>
</feature>
<dbReference type="InterPro" id="IPR042163">
    <property type="entry name" value="PHF12"/>
</dbReference>
<dbReference type="InterPro" id="IPR019787">
    <property type="entry name" value="Znf_PHD-finger"/>
</dbReference>
<dbReference type="InterPro" id="IPR001965">
    <property type="entry name" value="Znf_PHD"/>
</dbReference>
<feature type="compositionally biased region" description="Basic and acidic residues" evidence="7">
    <location>
        <begin position="805"/>
        <end position="822"/>
    </location>
</feature>
<feature type="compositionally biased region" description="Basic and acidic residues" evidence="7">
    <location>
        <begin position="689"/>
        <end position="707"/>
    </location>
</feature>
<feature type="compositionally biased region" description="Basic and acidic residues" evidence="7">
    <location>
        <begin position="767"/>
        <end position="787"/>
    </location>
</feature>
<feature type="compositionally biased region" description="Gly residues" evidence="7">
    <location>
        <begin position="10"/>
        <end position="23"/>
    </location>
</feature>
<dbReference type="InterPro" id="IPR011011">
    <property type="entry name" value="Znf_FYVE_PHD"/>
</dbReference>
<dbReference type="GO" id="GO:0003714">
    <property type="term" value="F:transcription corepressor activity"/>
    <property type="evidence" value="ECO:0007669"/>
    <property type="project" value="InterPro"/>
</dbReference>
<dbReference type="Pfam" id="PF00628">
    <property type="entry name" value="PHD"/>
    <property type="match status" value="1"/>
</dbReference>
<reference evidence="9" key="1">
    <citation type="journal article" date="2019" name="Nat. Commun.">
        <title>Genome-wide association mapping of date palm fruit traits.</title>
        <authorList>
            <person name="Hazzouri K.M."/>
            <person name="Gros-Balthazard M."/>
            <person name="Flowers J.M."/>
            <person name="Copetti D."/>
            <person name="Lemansour A."/>
            <person name="Lebrun M."/>
            <person name="Masmoudi K."/>
            <person name="Ferrand S."/>
            <person name="Dhar M.I."/>
            <person name="Fresquez Z.A."/>
            <person name="Rosas U."/>
            <person name="Zhang J."/>
            <person name="Talag J."/>
            <person name="Lee S."/>
            <person name="Kudrna D."/>
            <person name="Powell R.F."/>
            <person name="Leitch I.J."/>
            <person name="Krueger R.R."/>
            <person name="Wing R.A."/>
            <person name="Amiri K.M.A."/>
            <person name="Purugganan M.D."/>
        </authorList>
    </citation>
    <scope>NUCLEOTIDE SEQUENCE [LARGE SCALE GENOMIC DNA]</scope>
    <source>
        <strain evidence="9">cv. Khalas</strain>
    </source>
</reference>
<feature type="compositionally biased region" description="Basic and acidic residues" evidence="7">
    <location>
        <begin position="496"/>
        <end position="511"/>
    </location>
</feature>
<dbReference type="Pfam" id="PF23209">
    <property type="entry name" value="IDM1_C"/>
    <property type="match status" value="1"/>
</dbReference>
<keyword evidence="3 6" id="KW-0863">Zinc-finger</keyword>
<evidence type="ECO:0000256" key="1">
    <source>
        <dbReference type="ARBA" id="ARBA00004123"/>
    </source>
</evidence>
<dbReference type="InterPro" id="IPR032308">
    <property type="entry name" value="TDBD"/>
</dbReference>
<evidence type="ECO:0000256" key="4">
    <source>
        <dbReference type="ARBA" id="ARBA00022833"/>
    </source>
</evidence>
<feature type="compositionally biased region" description="Basic and acidic residues" evidence="7">
    <location>
        <begin position="561"/>
        <end position="571"/>
    </location>
</feature>
<dbReference type="KEGG" id="pda:103712566"/>
<dbReference type="Pfam" id="PF16135">
    <property type="entry name" value="TDBD"/>
    <property type="match status" value="1"/>
</dbReference>
<dbReference type="GeneID" id="103712566"/>
<accession>A0A8B7CEE7</accession>
<comment type="subcellular location">
    <subcellularLocation>
        <location evidence="1">Nucleus</location>
    </subcellularLocation>
</comment>
<feature type="region of interest" description="Disordered" evidence="7">
    <location>
        <begin position="460"/>
        <end position="512"/>
    </location>
</feature>
<evidence type="ECO:0000256" key="7">
    <source>
        <dbReference type="SAM" id="MobiDB-lite"/>
    </source>
</evidence>
<sequence>MSPLKKGEGRSGGGPGDVAGGGSVREDKLLESGERLDSSRRTAGRVAVQNGSSSALNKRGGREWKTCFEEIRAGKRRILRSDVARLRAEAEAARKRSEEEGDHGVEQDDDCFEISFQNGSDWIKVREDVKAEKKENLKSDVDRKTEESDTHMEDGTEEALLNDDQLRNNSSTSKRGEGEEMEAEKEKLVKSCVLEKMEDPNADVEKTAEESDISERKAIKVAEADKKKISEEFDSDMKEATEEAGSHKRELTEVSDTSLKQATGEVPYGAYQKESSCAIIERNGREQIECGDMKEAEMSATMGLDAAKKREEEDTDGKEVMDYRALEADENTNNSINKSNGIKWMKCEETKVDNKRVTWMDITKGKEEGKPDSKEVGEETDTNLNKVTEENDTDKAEATEETTPGADQLGKSATIIRRSCTEQMKCNNEFEVEKKRIMKLDAANQRGEVDIVQKEVSEEAASGVQHNRKPIASKNNNVNHENEVEKRITRSAAAKQRKETDTEKKKVKEEADAVNNVATEEFVPGADRNGNFSTIRRRTGMELIACEEEINIEKKQIVGMDAAKHSKEARTGRKKLKRESGSRIDAEDMEQIRPMETKLDNKRIMGLNVAKKRRETVTHEKKVMKDSVSGFTQNEKGFTISKSKDREQIGFEDIKIRNKTYIKSSNEKQKKEINTIKKKVMKSRLDKKRGRETSDSENTRKKIKSESLKCGCDGTEECSGRKLNSDSSNSPGLGPKTAVSATGRKDDPDEKTILRSIRSQGRGARNKKVDGFEKAHILSKDGGEKKNRGSPTGSQSISKRRILSVKREESRKSRRVKMEPKSLSRQGAPLNLKSSNGKSKVMVKQESSSVRLSKKYKGTTGEGRKEAKEKVREQIKNILLSAGWRIDLRPRKGKNYEDSVYISPRGSGYWSITKAYEVFQREFIHIHNEKGKDVSRSSSKSSKSREGLGFPFSAIPIEDLSMLKKKLGKRSKEELKKSKKKLGDGSRSKKSKKAGSTKFLKYKDNGGEAKGKVKENDTAGSSSKGIDGHAPKKLHSGRHKRRHGGCALLVRGSRQERETGSGDYVPYVWKRTILSWMIDLGIVPANCRVKYMNQKHTEAMLEGWITRDGIKCSCCNKILAVSKFEIHAGSILSYPYQNIFVEEKGVSLSQCLLDAWKKQDESEHQGFYTVDIDGDDPNDDTCGICGDGGDLICCDSCPSTFHLNCLDFQMLPPGDWHCMNCSCRFCGVFSGYHAQENGGTVPPLLTCSLCEEKYHQTCAAKLDGVSVSSSLSWVPFCGRSCKKIFEQLQRLLGVKNDLEAGFSWTLVQRFDEDSPEPACGLDQRAECNSKLAVALAVMHECFSPLIDQRSGINLIRNVVYNCGSNFNRLNFRGFYTFILERDDEIISAASLRIHGTRLAEMPFIGTRNMYRRQGMCRRLLAGIESALCSLNIEKLVIPAISELKETWTNVFGFQPLEVSQKQEIRSLNIVVFPDTCLLQKLLLKEDSTHRSKTAEGVDKVVPESKHHHTLEVANESSFCSLVESVPQAAIMTTVQCEHEIKQRESRNDCTLSTFDMSVASSDAPCGSKFEASDYKPLETAAEEDLMLHPEAVYNEESMVRSKFQLDSSVENETSLLCLGTKHDNNNAKTVEAGISRDLLAINETSGKYIINSIETSPIVIASNLQDSCMKDAVNFPANDGNHNPKDQIVNLQPNCQDFDEDSTYSNSEMVAEPLDAISPSHMTSLPEPDVHSDGGVMLSISHKANDDAGHAEQSPRAFSEGSANHTIEKFTSLNTASESDLSLGGIKSSKKRAVSLTLAA</sequence>
<feature type="region of interest" description="Disordered" evidence="7">
    <location>
        <begin position="657"/>
        <end position="869"/>
    </location>
</feature>
<feature type="compositionally biased region" description="Basic and acidic residues" evidence="7">
    <location>
        <begin position="970"/>
        <end position="987"/>
    </location>
</feature>
<dbReference type="PROSITE" id="PS50016">
    <property type="entry name" value="ZF_PHD_2"/>
    <property type="match status" value="1"/>
</dbReference>
<feature type="compositionally biased region" description="Basic and acidic residues" evidence="7">
    <location>
        <begin position="362"/>
        <end position="377"/>
    </location>
</feature>
<dbReference type="PANTHER" id="PTHR46309">
    <property type="entry name" value="PHD FINGER PROTEIN 12"/>
    <property type="match status" value="1"/>
</dbReference>
<feature type="compositionally biased region" description="Basic and acidic residues" evidence="7">
    <location>
        <begin position="133"/>
        <end position="154"/>
    </location>
</feature>
<organism evidence="9 10">
    <name type="scientific">Phoenix dactylifera</name>
    <name type="common">Date palm</name>
    <dbReference type="NCBI Taxonomy" id="42345"/>
    <lineage>
        <taxon>Eukaryota</taxon>
        <taxon>Viridiplantae</taxon>
        <taxon>Streptophyta</taxon>
        <taxon>Embryophyta</taxon>
        <taxon>Tracheophyta</taxon>
        <taxon>Spermatophyta</taxon>
        <taxon>Magnoliopsida</taxon>
        <taxon>Liliopsida</taxon>
        <taxon>Arecaceae</taxon>
        <taxon>Coryphoideae</taxon>
        <taxon>Phoeniceae</taxon>
        <taxon>Phoenix</taxon>
    </lineage>
</organism>
<feature type="compositionally biased region" description="Basic and acidic residues" evidence="7">
    <location>
        <begin position="743"/>
        <end position="753"/>
    </location>
</feature>
<feature type="compositionally biased region" description="Basic residues" evidence="7">
    <location>
        <begin position="1031"/>
        <end position="1044"/>
    </location>
</feature>
<feature type="region of interest" description="Disordered" evidence="7">
    <location>
        <begin position="87"/>
        <end position="111"/>
    </location>
</feature>
<feature type="domain" description="PHD-type" evidence="8">
    <location>
        <begin position="1179"/>
        <end position="1224"/>
    </location>
</feature>
<feature type="compositionally biased region" description="Basic and acidic residues" evidence="7">
    <location>
        <begin position="87"/>
        <end position="106"/>
    </location>
</feature>
<dbReference type="OrthoDB" id="429143at2759"/>
<keyword evidence="9" id="KW-1185">Reference proteome</keyword>
<dbReference type="GO" id="GO:0006357">
    <property type="term" value="P:regulation of transcription by RNA polymerase II"/>
    <property type="evidence" value="ECO:0007669"/>
    <property type="project" value="TreeGrafter"/>
</dbReference>
<dbReference type="Proteomes" id="UP000228380">
    <property type="component" value="Chromosome 8"/>
</dbReference>
<evidence type="ECO:0000313" key="9">
    <source>
        <dbReference type="Proteomes" id="UP000228380"/>
    </source>
</evidence>
<feature type="compositionally biased region" description="Basic and acidic residues" evidence="7">
    <location>
        <begin position="665"/>
        <end position="675"/>
    </location>
</feature>
<evidence type="ECO:0000256" key="2">
    <source>
        <dbReference type="ARBA" id="ARBA00022723"/>
    </source>
</evidence>
<dbReference type="PANTHER" id="PTHR46309:SF1">
    <property type="entry name" value="PHD FINGER PROTEIN 12"/>
    <property type="match status" value="1"/>
</dbReference>
<dbReference type="InterPro" id="IPR054292">
    <property type="entry name" value="DUF7028"/>
</dbReference>
<dbReference type="SUPFAM" id="SSF55729">
    <property type="entry name" value="Acyl-CoA N-acyltransferases (Nat)"/>
    <property type="match status" value="1"/>
</dbReference>
<dbReference type="Pfam" id="PF22970">
    <property type="entry name" value="DUF7028"/>
    <property type="match status" value="1"/>
</dbReference>
<dbReference type="CDD" id="cd04301">
    <property type="entry name" value="NAT_SF"/>
    <property type="match status" value="1"/>
</dbReference>
<feature type="compositionally biased region" description="Basic and acidic residues" evidence="7">
    <location>
        <begin position="578"/>
        <end position="588"/>
    </location>
</feature>
<dbReference type="GO" id="GO:0008270">
    <property type="term" value="F:zinc ion binding"/>
    <property type="evidence" value="ECO:0007669"/>
    <property type="project" value="UniProtKB-KW"/>
</dbReference>
<dbReference type="CDD" id="cd15532">
    <property type="entry name" value="PHD2_CHD_II"/>
    <property type="match status" value="1"/>
</dbReference>
<feature type="compositionally biased region" description="Basic and acidic residues" evidence="7">
    <location>
        <begin position="1001"/>
        <end position="1017"/>
    </location>
</feature>
<feature type="compositionally biased region" description="Basic and acidic residues" evidence="7">
    <location>
        <begin position="231"/>
        <end position="252"/>
    </location>
</feature>
<dbReference type="GO" id="GO:0005634">
    <property type="term" value="C:nucleus"/>
    <property type="evidence" value="ECO:0007669"/>
    <property type="project" value="UniProtKB-SubCell"/>
</dbReference>
<evidence type="ECO:0000256" key="3">
    <source>
        <dbReference type="ARBA" id="ARBA00022771"/>
    </source>
</evidence>
<gene>
    <name evidence="10" type="primary">LOC103712566</name>
</gene>
<dbReference type="InterPro" id="IPR056511">
    <property type="entry name" value="IDM1_C"/>
</dbReference>
<keyword evidence="5" id="KW-0539">Nucleus</keyword>
<feature type="region of interest" description="Disordered" evidence="7">
    <location>
        <begin position="561"/>
        <end position="588"/>
    </location>
</feature>
<feature type="region of interest" description="Disordered" evidence="7">
    <location>
        <begin position="1"/>
        <end position="61"/>
    </location>
</feature>
<evidence type="ECO:0000256" key="6">
    <source>
        <dbReference type="PROSITE-ProRule" id="PRU00146"/>
    </source>
</evidence>
<dbReference type="Gene3D" id="3.30.40.10">
    <property type="entry name" value="Zinc/RING finger domain, C3HC4 (zinc finger)"/>
    <property type="match status" value="1"/>
</dbReference>
<keyword evidence="4" id="KW-0862">Zinc</keyword>
<name>A0A8B7CEE7_PHODC</name>
<evidence type="ECO:0000259" key="8">
    <source>
        <dbReference type="PROSITE" id="PS50016"/>
    </source>
</evidence>
<proteinExistence type="predicted"/>
<feature type="compositionally biased region" description="Basic residues" evidence="7">
    <location>
        <begin position="676"/>
        <end position="688"/>
    </location>
</feature>
<feature type="compositionally biased region" description="Basic and acidic residues" evidence="7">
    <location>
        <begin position="387"/>
        <end position="398"/>
    </location>
</feature>
<dbReference type="InterPro" id="IPR016181">
    <property type="entry name" value="Acyl_CoA_acyltransferase"/>
</dbReference>
<feature type="region of interest" description="Disordered" evidence="7">
    <location>
        <begin position="231"/>
        <end position="268"/>
    </location>
</feature>
<reference evidence="10" key="2">
    <citation type="submission" date="2025-08" db="UniProtKB">
        <authorList>
            <consortium name="RefSeq"/>
        </authorList>
    </citation>
    <scope>IDENTIFICATION</scope>
    <source>
        <tissue evidence="10">Young leaves</tissue>
    </source>
</reference>
<keyword evidence="2" id="KW-0479">Metal-binding</keyword>
<protein>
    <submittedName>
        <fullName evidence="10">Uncharacterized protein LOC103712566 isoform X1</fullName>
    </submittedName>
</protein>